<dbReference type="Gene3D" id="3.30.70.20">
    <property type="match status" value="1"/>
</dbReference>
<dbReference type="InterPro" id="IPR017900">
    <property type="entry name" value="4Fe4S_Fe_S_CS"/>
</dbReference>
<dbReference type="PROSITE" id="PS51379">
    <property type="entry name" value="4FE4S_FER_2"/>
    <property type="match status" value="1"/>
</dbReference>
<reference evidence="2" key="2">
    <citation type="journal article" date="2011" name="Microb. Ecol.">
        <title>Taxonomic and Functional Metagenomic Profiling of the Microbial Community in the Anoxic Sediment of a Sub-saline Shallow Lake (Laguna de Carrizo, Central Spain).</title>
        <authorList>
            <person name="Ferrer M."/>
            <person name="Guazzaroni M.E."/>
            <person name="Richter M."/>
            <person name="Garcia-Salamanca A."/>
            <person name="Yarza P."/>
            <person name="Suarez-Suarez A."/>
            <person name="Solano J."/>
            <person name="Alcaide M."/>
            <person name="van Dillewijn P."/>
            <person name="Molina-Henares M.A."/>
            <person name="Lopez-Cortes N."/>
            <person name="Al-Ramahi Y."/>
            <person name="Guerrero C."/>
            <person name="Acosta A."/>
            <person name="de Eugenio L.I."/>
            <person name="Martinez V."/>
            <person name="Marques S."/>
            <person name="Rojo F."/>
            <person name="Santero E."/>
            <person name="Genilloud O."/>
            <person name="Perez-Perez J."/>
            <person name="Rossello-Mora R."/>
            <person name="Ramos J.L."/>
        </authorList>
    </citation>
    <scope>NUCLEOTIDE SEQUENCE</scope>
</reference>
<protein>
    <recommendedName>
        <fullName evidence="1">4Fe-4S ferredoxin-type domain-containing protein</fullName>
    </recommendedName>
</protein>
<proteinExistence type="predicted"/>
<comment type="caution">
    <text evidence="2">The sequence shown here is derived from an EMBL/GenBank/DDBJ whole genome shotgun (WGS) entry which is preliminary data.</text>
</comment>
<dbReference type="EMBL" id="ADZX01000468">
    <property type="protein sequence ID" value="EFK96490.1"/>
    <property type="molecule type" value="Genomic_DNA"/>
</dbReference>
<dbReference type="AlphaFoldDB" id="D9PIX6"/>
<evidence type="ECO:0000259" key="1">
    <source>
        <dbReference type="PROSITE" id="PS51379"/>
    </source>
</evidence>
<accession>D9PIX6</accession>
<organism evidence="2">
    <name type="scientific">sediment metagenome</name>
    <dbReference type="NCBI Taxonomy" id="749907"/>
    <lineage>
        <taxon>unclassified sequences</taxon>
        <taxon>metagenomes</taxon>
        <taxon>ecological metagenomes</taxon>
    </lineage>
</organism>
<gene>
    <name evidence="2" type="ORF">LDC_1485</name>
</gene>
<feature type="domain" description="4Fe-4S ferredoxin-type" evidence="1">
    <location>
        <begin position="54"/>
        <end position="85"/>
    </location>
</feature>
<dbReference type="InterPro" id="IPR017896">
    <property type="entry name" value="4Fe4S_Fe-S-bd"/>
</dbReference>
<feature type="non-terminal residue" evidence="2">
    <location>
        <position position="97"/>
    </location>
</feature>
<reference evidence="2" key="1">
    <citation type="submission" date="2010-07" db="EMBL/GenBank/DDBJ databases">
        <authorList>
            <consortium name="CONSOLIDER consortium CSD2007-00005"/>
            <person name="Guazzaroni M.-E."/>
            <person name="Richter M."/>
            <person name="Garcia-Salamanca A."/>
            <person name="Yarza P."/>
            <person name="Ferrer M."/>
        </authorList>
    </citation>
    <scope>NUCLEOTIDE SEQUENCE</scope>
</reference>
<dbReference type="PROSITE" id="PS00198">
    <property type="entry name" value="4FE4S_FER_1"/>
    <property type="match status" value="1"/>
</dbReference>
<name>D9PIX6_9ZZZZ</name>
<evidence type="ECO:0000313" key="2">
    <source>
        <dbReference type="EMBL" id="EFK96490.1"/>
    </source>
</evidence>
<sequence length="97" mass="11147">MPKKYAIHTKPTPNRFKAITPSGIIAWEEGCLKCAVCVKKQCVYKVYEQRSLDSRQMVDSIDNQCMNCLRCVQGCPKELIHKSSNPEFKSLGDRHWT</sequence>
<dbReference type="SUPFAM" id="SSF54862">
    <property type="entry name" value="4Fe-4S ferredoxins"/>
    <property type="match status" value="1"/>
</dbReference>